<keyword evidence="11" id="KW-1185">Reference proteome</keyword>
<evidence type="ECO:0000313" key="10">
    <source>
        <dbReference type="EMBL" id="CAJ1955135.1"/>
    </source>
</evidence>
<feature type="transmembrane region" description="Helical" evidence="9">
    <location>
        <begin position="107"/>
        <end position="125"/>
    </location>
</feature>
<evidence type="ECO:0000256" key="1">
    <source>
        <dbReference type="ARBA" id="ARBA00004141"/>
    </source>
</evidence>
<feature type="transmembrane region" description="Helical" evidence="9">
    <location>
        <begin position="267"/>
        <end position="291"/>
    </location>
</feature>
<gene>
    <name evidence="10" type="ORF">CYCCA115_LOCUS15601</name>
</gene>
<evidence type="ECO:0000256" key="9">
    <source>
        <dbReference type="SAM" id="Phobius"/>
    </source>
</evidence>
<dbReference type="GO" id="GO:0006952">
    <property type="term" value="P:defense response"/>
    <property type="evidence" value="ECO:0007669"/>
    <property type="project" value="UniProtKB-KW"/>
</dbReference>
<dbReference type="InterPro" id="IPR004326">
    <property type="entry name" value="Mlo"/>
</dbReference>
<feature type="transmembrane region" description="Helical" evidence="9">
    <location>
        <begin position="29"/>
        <end position="48"/>
    </location>
</feature>
<evidence type="ECO:0000256" key="2">
    <source>
        <dbReference type="ARBA" id="ARBA00006574"/>
    </source>
</evidence>
<protein>
    <submittedName>
        <fullName evidence="10">Uncharacterized protein</fullName>
    </submittedName>
</protein>
<feature type="region of interest" description="Disordered" evidence="8">
    <location>
        <begin position="493"/>
        <end position="573"/>
    </location>
</feature>
<dbReference type="EMBL" id="CAKOGP040001881">
    <property type="protein sequence ID" value="CAJ1955135.1"/>
    <property type="molecule type" value="Genomic_DNA"/>
</dbReference>
<dbReference type="PANTHER" id="PTHR31942">
    <property type="entry name" value="MLO-LIKE PROTEIN 1"/>
    <property type="match status" value="1"/>
</dbReference>
<keyword evidence="5 9" id="KW-1133">Transmembrane helix</keyword>
<feature type="transmembrane region" description="Helical" evidence="9">
    <location>
        <begin position="734"/>
        <end position="758"/>
    </location>
</feature>
<feature type="compositionally biased region" description="Basic and acidic residues" evidence="8">
    <location>
        <begin position="546"/>
        <end position="563"/>
    </location>
</feature>
<evidence type="ECO:0000256" key="6">
    <source>
        <dbReference type="ARBA" id="ARBA00023136"/>
    </source>
</evidence>
<feature type="transmembrane region" description="Helical" evidence="9">
    <location>
        <begin position="807"/>
        <end position="828"/>
    </location>
</feature>
<keyword evidence="4" id="KW-0611">Plant defense</keyword>
<evidence type="ECO:0000256" key="8">
    <source>
        <dbReference type="SAM" id="MobiDB-lite"/>
    </source>
</evidence>
<organism evidence="10 11">
    <name type="scientific">Cylindrotheca closterium</name>
    <dbReference type="NCBI Taxonomy" id="2856"/>
    <lineage>
        <taxon>Eukaryota</taxon>
        <taxon>Sar</taxon>
        <taxon>Stramenopiles</taxon>
        <taxon>Ochrophyta</taxon>
        <taxon>Bacillariophyta</taxon>
        <taxon>Bacillariophyceae</taxon>
        <taxon>Bacillariophycidae</taxon>
        <taxon>Bacillariales</taxon>
        <taxon>Bacillariaceae</taxon>
        <taxon>Cylindrotheca</taxon>
    </lineage>
</organism>
<feature type="transmembrane region" description="Helical" evidence="9">
    <location>
        <begin position="333"/>
        <end position="353"/>
    </location>
</feature>
<keyword evidence="3 9" id="KW-0812">Transmembrane</keyword>
<name>A0AAD2FWN2_9STRA</name>
<evidence type="ECO:0000313" key="11">
    <source>
        <dbReference type="Proteomes" id="UP001295423"/>
    </source>
</evidence>
<feature type="transmembrane region" description="Helical" evidence="9">
    <location>
        <begin position="365"/>
        <end position="382"/>
    </location>
</feature>
<feature type="compositionally biased region" description="Basic residues" evidence="8">
    <location>
        <begin position="607"/>
        <end position="618"/>
    </location>
</feature>
<feature type="transmembrane region" description="Helical" evidence="9">
    <location>
        <begin position="232"/>
        <end position="261"/>
    </location>
</feature>
<feature type="region of interest" description="Disordered" evidence="8">
    <location>
        <begin position="591"/>
        <end position="619"/>
    </location>
</feature>
<evidence type="ECO:0000256" key="5">
    <source>
        <dbReference type="ARBA" id="ARBA00022989"/>
    </source>
</evidence>
<evidence type="ECO:0000256" key="3">
    <source>
        <dbReference type="ARBA" id="ARBA00022692"/>
    </source>
</evidence>
<evidence type="ECO:0000256" key="4">
    <source>
        <dbReference type="ARBA" id="ARBA00022821"/>
    </source>
</evidence>
<comment type="subcellular location">
    <subcellularLocation>
        <location evidence="1">Membrane</location>
        <topology evidence="1">Multi-pass membrane protein</topology>
    </subcellularLocation>
</comment>
<feature type="transmembrane region" description="Helical" evidence="9">
    <location>
        <begin position="69"/>
        <end position="87"/>
    </location>
</feature>
<keyword evidence="6 9" id="KW-0472">Membrane</keyword>
<proteinExistence type="inferred from homology"/>
<sequence>MSDYDDDEMSSIYERILKAYDDSESTIDYTVVSIGVQTLVLILFVESVKHKLEHAAKGRPLFGEVLHSVYSELSTLGVVELVVYLILKYYKDYNKAKKSVFADVHFCLFYVAIFNAFQTVIVAAATMRTSKKQWVDTEKIDLDHYVAIREEFDKLREKLDHSRDRDFTVQGVFRNLIQSIKNPGLQGRYSDLLVRVNFHSLRVHLLRQENLPLTLKVSDYLKRSEARVLTRLVHVSGGAWLMLTGGLNLIYFGMGMVAYVYEDQKLIGNFMTSIFFCMLLIFIFITVILYFKMRSTFRTIMTTKYDLKGMDDETRAKGVRQQLNLFWFGEPEFVITIIQFMQFGYALALAIVLMYWKSLTTFEPYYYLVAVLACYIIFVFVLSKALPQYTLCTSLGYLVSKENLTETVAIHRLEDARRLGLKILAQPEKLDAGTVSVAGDSISTDHKSTLKTPDFDEIVATTPDDYAISNDKTHILAELVQSDTASLRNLLPENSRNSLRQRDRRQTRRKATSDGVALMRAMGNVIRDGTNGNRPEATETPVDPQKAVDDSEITRRDRAERAANRKNKNKTVSASGLIQSWHMITKVEDEERMKDSISNPGPELRATRRRRRKQARLKARSESAIVRQWNAQTLALPSPRESNKIKASDVIENLDHVLAGTIPDVEIMKSSRNSLDGATDASIGGLSDVKVHLTEPGEEICGDTSSSHKSCFHQVIIMVRDFFLSQRYRTSSHVFGTLVAFFVVGDRVEVMLSTTGAIARSDNTWELTLRIAFWMETMWYGLFILSGFLILFLFLPINNKQNDQRVAISAAVLDIFVSSGCLALLFFAEFERCCDTSEYDANYSCCDVFGSRTYGGLGDIEPLTSLIALRIFRFAVGRFIVDRLNKHEDSFVDTDNAEPTLEIKNTPMNQRSDFMHQTVGTPIQIWERAIIEYPNIVEQYGHFSAEVLHCMLGIEVIDDNTARSSTGLERQPPTVDAKLNDLVPRSSNGTNHNDVDVMPKLLEQTTDLPALEEESERNLFDSHHSVNVNLSTNGHEVGQDTEEHHTDFYAPTAPLIRSIRRCDRKMLPILTDFATIDVLLTEFECVYYEAFDVGNLEAMTKKEKKALFALRKTRGGKGVQLREIARSFAQLGRRIVGHLKLSDVTQIHVERRLPATESEGARVESDGLDELESECWSDHQRAPQGASRSFRWQGVKEDRLRLVSEHYSLLLRFYSDLDDAEMYVNDSTVEDEANGPLRKNIALQWAQTIAYSCGKEKLNQKLSHFGENNIDELCDFLTVVHKHDQNETSRRRKSILA</sequence>
<evidence type="ECO:0000256" key="7">
    <source>
        <dbReference type="ARBA" id="ARBA00023265"/>
    </source>
</evidence>
<accession>A0AAD2FWN2</accession>
<feature type="transmembrane region" description="Helical" evidence="9">
    <location>
        <begin position="778"/>
        <end position="795"/>
    </location>
</feature>
<dbReference type="Proteomes" id="UP001295423">
    <property type="component" value="Unassembled WGS sequence"/>
</dbReference>
<comment type="caution">
    <text evidence="10">The sequence shown here is derived from an EMBL/GenBank/DDBJ whole genome shotgun (WGS) entry which is preliminary data.</text>
</comment>
<reference evidence="10" key="1">
    <citation type="submission" date="2023-08" db="EMBL/GenBank/DDBJ databases">
        <authorList>
            <person name="Audoor S."/>
            <person name="Bilcke G."/>
        </authorList>
    </citation>
    <scope>NUCLEOTIDE SEQUENCE</scope>
</reference>
<comment type="similarity">
    <text evidence="2">Belongs to the MLO family.</text>
</comment>
<dbReference type="GO" id="GO:0016020">
    <property type="term" value="C:membrane"/>
    <property type="evidence" value="ECO:0007669"/>
    <property type="project" value="UniProtKB-SubCell"/>
</dbReference>
<keyword evidence="7" id="KW-0568">Pathogenesis-related protein</keyword>
<dbReference type="PANTHER" id="PTHR31942:SF127">
    <property type="entry name" value="ION TRANSPORT DOMAIN-CONTAINING PROTEIN"/>
    <property type="match status" value="1"/>
</dbReference>